<dbReference type="EMBL" id="GGEC01092882">
    <property type="protein sequence ID" value="MBX73366.1"/>
    <property type="molecule type" value="Transcribed_RNA"/>
</dbReference>
<reference evidence="1" key="1">
    <citation type="submission" date="2018-02" db="EMBL/GenBank/DDBJ databases">
        <title>Rhizophora mucronata_Transcriptome.</title>
        <authorList>
            <person name="Meera S.P."/>
            <person name="Sreeshan A."/>
            <person name="Augustine A."/>
        </authorList>
    </citation>
    <scope>NUCLEOTIDE SEQUENCE</scope>
    <source>
        <tissue evidence="1">Leaf</tissue>
    </source>
</reference>
<dbReference type="AlphaFoldDB" id="A0A2P2R267"/>
<evidence type="ECO:0000313" key="1">
    <source>
        <dbReference type="EMBL" id="MBX73366.1"/>
    </source>
</evidence>
<accession>A0A2P2R267</accession>
<name>A0A2P2R267_RHIMU</name>
<proteinExistence type="predicted"/>
<protein>
    <submittedName>
        <fullName evidence="1">Uncharacterized protein</fullName>
    </submittedName>
</protein>
<organism evidence="1">
    <name type="scientific">Rhizophora mucronata</name>
    <name type="common">Asiatic mangrove</name>
    <dbReference type="NCBI Taxonomy" id="61149"/>
    <lineage>
        <taxon>Eukaryota</taxon>
        <taxon>Viridiplantae</taxon>
        <taxon>Streptophyta</taxon>
        <taxon>Embryophyta</taxon>
        <taxon>Tracheophyta</taxon>
        <taxon>Spermatophyta</taxon>
        <taxon>Magnoliopsida</taxon>
        <taxon>eudicotyledons</taxon>
        <taxon>Gunneridae</taxon>
        <taxon>Pentapetalae</taxon>
        <taxon>rosids</taxon>
        <taxon>fabids</taxon>
        <taxon>Malpighiales</taxon>
        <taxon>Rhizophoraceae</taxon>
        <taxon>Rhizophora</taxon>
    </lineage>
</organism>
<sequence length="28" mass="3306">MTALTRQFRLHTKEKATCSFLVHFPSVR</sequence>